<keyword evidence="3" id="KW-1185">Reference proteome</keyword>
<sequence length="166" mass="18050">MRPLQRRGADMLLLRQTSSDVGHHVLISSSTAGGKPLRTVCRFYASNARFLAIYMQHIAGSIPDAHRFLHDIAAALAYIHGQGIQHNNLKPDNIVISETAAERHAVLIDIGIETMVGTRSTGAGSPWHRGPFVGDVWSLGAIGLFLRRLTPLPEAPGAGWTISHLY</sequence>
<evidence type="ECO:0000313" key="2">
    <source>
        <dbReference type="EMBL" id="KAK0752661.1"/>
    </source>
</evidence>
<accession>A0AA40F8F9</accession>
<dbReference type="Gene3D" id="1.10.510.10">
    <property type="entry name" value="Transferase(Phosphotransferase) domain 1"/>
    <property type="match status" value="1"/>
</dbReference>
<reference evidence="2" key="1">
    <citation type="submission" date="2023-06" db="EMBL/GenBank/DDBJ databases">
        <title>Genome-scale phylogeny and comparative genomics of the fungal order Sordariales.</title>
        <authorList>
            <consortium name="Lawrence Berkeley National Laboratory"/>
            <person name="Hensen N."/>
            <person name="Bonometti L."/>
            <person name="Westerberg I."/>
            <person name="Brannstrom I.O."/>
            <person name="Guillou S."/>
            <person name="Cros-Aarteil S."/>
            <person name="Calhoun S."/>
            <person name="Haridas S."/>
            <person name="Kuo A."/>
            <person name="Mondo S."/>
            <person name="Pangilinan J."/>
            <person name="Riley R."/>
            <person name="LaButti K."/>
            <person name="Andreopoulos B."/>
            <person name="Lipzen A."/>
            <person name="Chen C."/>
            <person name="Yanf M."/>
            <person name="Daum C."/>
            <person name="Ng V."/>
            <person name="Clum A."/>
            <person name="Steindorff A."/>
            <person name="Ohm R."/>
            <person name="Martin F."/>
            <person name="Silar P."/>
            <person name="Natvig D."/>
            <person name="Lalanne C."/>
            <person name="Gautier V."/>
            <person name="Ament-velasquez S.L."/>
            <person name="Kruys A."/>
            <person name="Hutchinson M.I."/>
            <person name="Powell A.J."/>
            <person name="Barry K."/>
            <person name="Miller A.N."/>
            <person name="Grigoriev I.V."/>
            <person name="Debuchy R."/>
            <person name="Gladieux P."/>
            <person name="Thoren M.H."/>
            <person name="Johannesson H."/>
        </authorList>
    </citation>
    <scope>NUCLEOTIDE SEQUENCE</scope>
    <source>
        <strain evidence="2">SMH3187-1</strain>
    </source>
</reference>
<dbReference type="GO" id="GO:0004672">
    <property type="term" value="F:protein kinase activity"/>
    <property type="evidence" value="ECO:0007669"/>
    <property type="project" value="InterPro"/>
</dbReference>
<dbReference type="EMBL" id="JAUKUD010000002">
    <property type="protein sequence ID" value="KAK0752661.1"/>
    <property type="molecule type" value="Genomic_DNA"/>
</dbReference>
<comment type="caution">
    <text evidence="2">The sequence shown here is derived from an EMBL/GenBank/DDBJ whole genome shotgun (WGS) entry which is preliminary data.</text>
</comment>
<dbReference type="Pfam" id="PF00069">
    <property type="entry name" value="Pkinase"/>
    <property type="match status" value="1"/>
</dbReference>
<evidence type="ECO:0000259" key="1">
    <source>
        <dbReference type="PROSITE" id="PS50011"/>
    </source>
</evidence>
<protein>
    <recommendedName>
        <fullName evidence="1">Protein kinase domain-containing protein</fullName>
    </recommendedName>
</protein>
<gene>
    <name evidence="2" type="ORF">B0T18DRAFT_444868</name>
</gene>
<feature type="domain" description="Protein kinase" evidence="1">
    <location>
        <begin position="1"/>
        <end position="166"/>
    </location>
</feature>
<dbReference type="PROSITE" id="PS50011">
    <property type="entry name" value="PROTEIN_KINASE_DOM"/>
    <property type="match status" value="1"/>
</dbReference>
<dbReference type="AlphaFoldDB" id="A0AA40F8F9"/>
<organism evidence="2 3">
    <name type="scientific">Schizothecium vesticola</name>
    <dbReference type="NCBI Taxonomy" id="314040"/>
    <lineage>
        <taxon>Eukaryota</taxon>
        <taxon>Fungi</taxon>
        <taxon>Dikarya</taxon>
        <taxon>Ascomycota</taxon>
        <taxon>Pezizomycotina</taxon>
        <taxon>Sordariomycetes</taxon>
        <taxon>Sordariomycetidae</taxon>
        <taxon>Sordariales</taxon>
        <taxon>Schizotheciaceae</taxon>
        <taxon>Schizothecium</taxon>
    </lineage>
</organism>
<dbReference type="InterPro" id="IPR011009">
    <property type="entry name" value="Kinase-like_dom_sf"/>
</dbReference>
<name>A0AA40F8F9_9PEZI</name>
<proteinExistence type="predicted"/>
<dbReference type="Proteomes" id="UP001172155">
    <property type="component" value="Unassembled WGS sequence"/>
</dbReference>
<dbReference type="InterPro" id="IPR000719">
    <property type="entry name" value="Prot_kinase_dom"/>
</dbReference>
<dbReference type="SUPFAM" id="SSF56112">
    <property type="entry name" value="Protein kinase-like (PK-like)"/>
    <property type="match status" value="1"/>
</dbReference>
<evidence type="ECO:0000313" key="3">
    <source>
        <dbReference type="Proteomes" id="UP001172155"/>
    </source>
</evidence>
<dbReference type="GO" id="GO:0005524">
    <property type="term" value="F:ATP binding"/>
    <property type="evidence" value="ECO:0007669"/>
    <property type="project" value="InterPro"/>
</dbReference>